<proteinExistence type="predicted"/>
<evidence type="ECO:0000313" key="1">
    <source>
        <dbReference type="EMBL" id="PKI46730.1"/>
    </source>
</evidence>
<accession>A0A2I0ISW6</accession>
<protein>
    <submittedName>
        <fullName evidence="1">Uncharacterized protein</fullName>
    </submittedName>
</protein>
<keyword evidence="2" id="KW-1185">Reference proteome</keyword>
<dbReference type="Proteomes" id="UP000233551">
    <property type="component" value="Unassembled WGS sequence"/>
</dbReference>
<sequence length="51" mass="5684">MAAARMLQRRILSLFARPHCPYSLNTATETSSQRLLPSVNAFFSGSDFHGK</sequence>
<gene>
    <name evidence="1" type="ORF">CRG98_032870</name>
</gene>
<dbReference type="EMBL" id="PGOL01002593">
    <property type="protein sequence ID" value="PKI46730.1"/>
    <property type="molecule type" value="Genomic_DNA"/>
</dbReference>
<dbReference type="AlphaFoldDB" id="A0A2I0ISW6"/>
<evidence type="ECO:0000313" key="2">
    <source>
        <dbReference type="Proteomes" id="UP000233551"/>
    </source>
</evidence>
<comment type="caution">
    <text evidence="1">The sequence shown here is derived from an EMBL/GenBank/DDBJ whole genome shotgun (WGS) entry which is preliminary data.</text>
</comment>
<organism evidence="1 2">
    <name type="scientific">Punica granatum</name>
    <name type="common">Pomegranate</name>
    <dbReference type="NCBI Taxonomy" id="22663"/>
    <lineage>
        <taxon>Eukaryota</taxon>
        <taxon>Viridiplantae</taxon>
        <taxon>Streptophyta</taxon>
        <taxon>Embryophyta</taxon>
        <taxon>Tracheophyta</taxon>
        <taxon>Spermatophyta</taxon>
        <taxon>Magnoliopsida</taxon>
        <taxon>eudicotyledons</taxon>
        <taxon>Gunneridae</taxon>
        <taxon>Pentapetalae</taxon>
        <taxon>rosids</taxon>
        <taxon>malvids</taxon>
        <taxon>Myrtales</taxon>
        <taxon>Lythraceae</taxon>
        <taxon>Punica</taxon>
    </lineage>
</organism>
<feature type="non-terminal residue" evidence="1">
    <location>
        <position position="51"/>
    </location>
</feature>
<reference evidence="1 2" key="1">
    <citation type="submission" date="2017-11" db="EMBL/GenBank/DDBJ databases">
        <title>De-novo sequencing of pomegranate (Punica granatum L.) genome.</title>
        <authorList>
            <person name="Akparov Z."/>
            <person name="Amiraslanov A."/>
            <person name="Hajiyeva S."/>
            <person name="Abbasov M."/>
            <person name="Kaur K."/>
            <person name="Hamwieh A."/>
            <person name="Solovyev V."/>
            <person name="Salamov A."/>
            <person name="Braich B."/>
            <person name="Kosarev P."/>
            <person name="Mahmoud A."/>
            <person name="Hajiyev E."/>
            <person name="Babayeva S."/>
            <person name="Izzatullayeva V."/>
            <person name="Mammadov A."/>
            <person name="Mammadov A."/>
            <person name="Sharifova S."/>
            <person name="Ojaghi J."/>
            <person name="Eynullazada K."/>
            <person name="Bayramov B."/>
            <person name="Abdulazimova A."/>
            <person name="Shahmuradov I."/>
        </authorList>
    </citation>
    <scope>NUCLEOTIDE SEQUENCE [LARGE SCALE GENOMIC DNA]</scope>
    <source>
        <strain evidence="2">cv. AG2017</strain>
        <tissue evidence="1">Leaf</tissue>
    </source>
</reference>
<name>A0A2I0ISW6_PUNGR</name>